<evidence type="ECO:0000313" key="2">
    <source>
        <dbReference type="EMBL" id="OWF46236.1"/>
    </source>
</evidence>
<feature type="compositionally biased region" description="Acidic residues" evidence="1">
    <location>
        <begin position="56"/>
        <end position="66"/>
    </location>
</feature>
<proteinExistence type="predicted"/>
<reference evidence="2 3" key="1">
    <citation type="journal article" date="2017" name="Nat. Ecol. Evol.">
        <title>Scallop genome provides insights into evolution of bilaterian karyotype and development.</title>
        <authorList>
            <person name="Wang S."/>
            <person name="Zhang J."/>
            <person name="Jiao W."/>
            <person name="Li J."/>
            <person name="Xun X."/>
            <person name="Sun Y."/>
            <person name="Guo X."/>
            <person name="Huan P."/>
            <person name="Dong B."/>
            <person name="Zhang L."/>
            <person name="Hu X."/>
            <person name="Sun X."/>
            <person name="Wang J."/>
            <person name="Zhao C."/>
            <person name="Wang Y."/>
            <person name="Wang D."/>
            <person name="Huang X."/>
            <person name="Wang R."/>
            <person name="Lv J."/>
            <person name="Li Y."/>
            <person name="Zhang Z."/>
            <person name="Liu B."/>
            <person name="Lu W."/>
            <person name="Hui Y."/>
            <person name="Liang J."/>
            <person name="Zhou Z."/>
            <person name="Hou R."/>
            <person name="Li X."/>
            <person name="Liu Y."/>
            <person name="Li H."/>
            <person name="Ning X."/>
            <person name="Lin Y."/>
            <person name="Zhao L."/>
            <person name="Xing Q."/>
            <person name="Dou J."/>
            <person name="Li Y."/>
            <person name="Mao J."/>
            <person name="Guo H."/>
            <person name="Dou H."/>
            <person name="Li T."/>
            <person name="Mu C."/>
            <person name="Jiang W."/>
            <person name="Fu Q."/>
            <person name="Fu X."/>
            <person name="Miao Y."/>
            <person name="Liu J."/>
            <person name="Yu Q."/>
            <person name="Li R."/>
            <person name="Liao H."/>
            <person name="Li X."/>
            <person name="Kong Y."/>
            <person name="Jiang Z."/>
            <person name="Chourrout D."/>
            <person name="Li R."/>
            <person name="Bao Z."/>
        </authorList>
    </citation>
    <scope>NUCLEOTIDE SEQUENCE [LARGE SCALE GENOMIC DNA]</scope>
    <source>
        <strain evidence="2 3">PY_sf001</strain>
    </source>
</reference>
<dbReference type="Proteomes" id="UP000242188">
    <property type="component" value="Unassembled WGS sequence"/>
</dbReference>
<organism evidence="2 3">
    <name type="scientific">Mizuhopecten yessoensis</name>
    <name type="common">Japanese scallop</name>
    <name type="synonym">Patinopecten yessoensis</name>
    <dbReference type="NCBI Taxonomy" id="6573"/>
    <lineage>
        <taxon>Eukaryota</taxon>
        <taxon>Metazoa</taxon>
        <taxon>Spiralia</taxon>
        <taxon>Lophotrochozoa</taxon>
        <taxon>Mollusca</taxon>
        <taxon>Bivalvia</taxon>
        <taxon>Autobranchia</taxon>
        <taxon>Pteriomorphia</taxon>
        <taxon>Pectinida</taxon>
        <taxon>Pectinoidea</taxon>
        <taxon>Pectinidae</taxon>
        <taxon>Mizuhopecten</taxon>
    </lineage>
</organism>
<dbReference type="OrthoDB" id="6148679at2759"/>
<feature type="compositionally biased region" description="Polar residues" evidence="1">
    <location>
        <begin position="13"/>
        <end position="26"/>
    </location>
</feature>
<evidence type="ECO:0000256" key="1">
    <source>
        <dbReference type="SAM" id="MobiDB-lite"/>
    </source>
</evidence>
<dbReference type="EMBL" id="NEDP02004226">
    <property type="protein sequence ID" value="OWF46236.1"/>
    <property type="molecule type" value="Genomic_DNA"/>
</dbReference>
<protein>
    <submittedName>
        <fullName evidence="2">Uncharacterized protein</fullName>
    </submittedName>
</protein>
<comment type="caution">
    <text evidence="2">The sequence shown here is derived from an EMBL/GenBank/DDBJ whole genome shotgun (WGS) entry which is preliminary data.</text>
</comment>
<name>A0A210QBX0_MIZYE</name>
<sequence>MELDQETPAPITNGGTASKQENSEPTNVEKETESPSETQTETLLETQTEPASEEKMETEENEEPPLEEQPNTTFTIYSQEEMNAFMLRLDDVDNPEMKDAAVSLMHEAKFPSMEMHKVAVMENFRPKEVTLVFDHQKELVKIGDRTIKSRRIRFACLNRIENTTFGYEVVLSFLTKEKKIRVLHFLNPDNAMSLVASLNSFRRLTYTLCKDILATADEFGKALRQSSPIFTGSLKNVSIYNLETKTYESQNDCMYVYLDTACLMILPSQFWEDSPYQMYFWKEAVTGSVDRIMVLHEKGTLHVETQKFRLEIPQYNEDPAKSFFECIRGLKPVPQGSFTDLVGRLKKIQNPDTPVPVKSPADGGIGARAINAPARSGSQPTTGELQQPYYYDNRTDTDNIRLKSFLDDLRSAVTRFENQDEIALPWVIAEDEIRRMLDEGFVPETDIMSGGLNPNNLDHFMKCEEEIEHQLVQQQYDRALSRLQGTKQVFMESDLLEMKILLRIDDITLLKQMYFHSFA</sequence>
<evidence type="ECO:0000313" key="3">
    <source>
        <dbReference type="Proteomes" id="UP000242188"/>
    </source>
</evidence>
<feature type="compositionally biased region" description="Low complexity" evidence="1">
    <location>
        <begin position="35"/>
        <end position="50"/>
    </location>
</feature>
<gene>
    <name evidence="2" type="ORF">KP79_PYT15459</name>
</gene>
<keyword evidence="3" id="KW-1185">Reference proteome</keyword>
<feature type="region of interest" description="Disordered" evidence="1">
    <location>
        <begin position="1"/>
        <end position="71"/>
    </location>
</feature>
<accession>A0A210QBX0</accession>
<dbReference type="AlphaFoldDB" id="A0A210QBX0"/>